<protein>
    <submittedName>
        <fullName evidence="8">Putative defensin</fullName>
    </submittedName>
</protein>
<sequence>VAIGLLLIAAVVLVSAAAKDGDSDSAFEDSGMDKRDADTPLLRVRRGFGCPRNTKCHEHCVSIQMRAGYCDGPLKLRCVCTN</sequence>
<dbReference type="Gene3D" id="3.30.30.10">
    <property type="entry name" value="Knottin, scorpion toxin-like"/>
    <property type="match status" value="1"/>
</dbReference>
<dbReference type="EMBL" id="GFAC01006164">
    <property type="protein sequence ID" value="JAT93024.1"/>
    <property type="molecule type" value="mRNA"/>
</dbReference>
<dbReference type="GO" id="GO:0005576">
    <property type="term" value="C:extracellular region"/>
    <property type="evidence" value="ECO:0007669"/>
    <property type="project" value="UniProtKB-SubCell"/>
</dbReference>
<dbReference type="Pfam" id="PF01097">
    <property type="entry name" value="Defensin_2"/>
    <property type="match status" value="1"/>
</dbReference>
<dbReference type="SUPFAM" id="SSF57095">
    <property type="entry name" value="Scorpion toxin-like"/>
    <property type="match status" value="1"/>
</dbReference>
<dbReference type="GO" id="GO:0042742">
    <property type="term" value="P:defense response to bacterium"/>
    <property type="evidence" value="ECO:0007669"/>
    <property type="project" value="UniProtKB-KW"/>
</dbReference>
<evidence type="ECO:0000256" key="5">
    <source>
        <dbReference type="ARBA" id="ARBA00023157"/>
    </source>
</evidence>
<evidence type="ECO:0000256" key="1">
    <source>
        <dbReference type="ARBA" id="ARBA00004613"/>
    </source>
</evidence>
<evidence type="ECO:0000256" key="2">
    <source>
        <dbReference type="ARBA" id="ARBA00022525"/>
    </source>
</evidence>
<organism evidence="8">
    <name type="scientific">Amblyomma aureolatum</name>
    <dbReference type="NCBI Taxonomy" id="187763"/>
    <lineage>
        <taxon>Eukaryota</taxon>
        <taxon>Metazoa</taxon>
        <taxon>Ecdysozoa</taxon>
        <taxon>Arthropoda</taxon>
        <taxon>Chelicerata</taxon>
        <taxon>Arachnida</taxon>
        <taxon>Acari</taxon>
        <taxon>Parasitiformes</taxon>
        <taxon>Ixodida</taxon>
        <taxon>Ixodoidea</taxon>
        <taxon>Ixodidae</taxon>
        <taxon>Amblyomminae</taxon>
        <taxon>Amblyomma</taxon>
    </lineage>
</organism>
<dbReference type="InterPro" id="IPR036574">
    <property type="entry name" value="Scorpion_toxin-like_sf"/>
</dbReference>
<evidence type="ECO:0000256" key="4">
    <source>
        <dbReference type="ARBA" id="ARBA00023022"/>
    </source>
</evidence>
<name>A0A1E1X1A5_9ACAR</name>
<keyword evidence="5" id="KW-1015">Disulfide bond</keyword>
<keyword evidence="6" id="KW-0732">Signal</keyword>
<evidence type="ECO:0000256" key="6">
    <source>
        <dbReference type="SAM" id="SignalP"/>
    </source>
</evidence>
<dbReference type="AlphaFoldDB" id="A0A1E1X1A5"/>
<dbReference type="PROSITE" id="PS51378">
    <property type="entry name" value="INVERT_DEFENSINS"/>
    <property type="match status" value="1"/>
</dbReference>
<keyword evidence="2" id="KW-0964">Secreted</keyword>
<dbReference type="InterPro" id="IPR001542">
    <property type="entry name" value="Defensin_invertebrate/fungal"/>
</dbReference>
<feature type="chain" id="PRO_5009115866" evidence="6">
    <location>
        <begin position="19"/>
        <end position="82"/>
    </location>
</feature>
<comment type="subcellular location">
    <subcellularLocation>
        <location evidence="1">Secreted</location>
    </subcellularLocation>
</comment>
<feature type="signal peptide" evidence="6">
    <location>
        <begin position="1"/>
        <end position="18"/>
    </location>
</feature>
<keyword evidence="3" id="KW-0929">Antimicrobial</keyword>
<keyword evidence="4" id="KW-0044">Antibiotic</keyword>
<evidence type="ECO:0000313" key="8">
    <source>
        <dbReference type="EMBL" id="JAT93024.1"/>
    </source>
</evidence>
<proteinExistence type="evidence at transcript level"/>
<feature type="domain" description="Invertebrate defensins family profile" evidence="7">
    <location>
        <begin position="47"/>
        <end position="82"/>
    </location>
</feature>
<accession>A0A1E1X1A5</accession>
<evidence type="ECO:0000259" key="7">
    <source>
        <dbReference type="PROSITE" id="PS51378"/>
    </source>
</evidence>
<evidence type="ECO:0000256" key="3">
    <source>
        <dbReference type="ARBA" id="ARBA00022529"/>
    </source>
</evidence>
<reference evidence="8" key="1">
    <citation type="journal article" date="2017" name="Front. Cell. Infect. Microbiol.">
        <title>The Distinct Transcriptional Response of the Midgut of Amblyomma sculptum and Amblyomma aureolatum Ticks to Rickettsia rickettsii Correlates to Their Differences in Susceptibility to Infection.</title>
        <authorList>
            <person name="Martins L.A."/>
            <person name="Galletti M.F.B.M."/>
            <person name="Ribeiro J.M."/>
            <person name="Fujita A."/>
            <person name="Costa F.B."/>
            <person name="Labruna M.B."/>
            <person name="Daffre S."/>
            <person name="Fogaca A.C."/>
        </authorList>
    </citation>
    <scope>NUCLEOTIDE SEQUENCE</scope>
</reference>
<feature type="non-terminal residue" evidence="8">
    <location>
        <position position="1"/>
    </location>
</feature>